<dbReference type="AlphaFoldDB" id="A0A9W9ID71"/>
<sequence length="322" mass="36959">MWSFFRSLFILSSQFFFIAPALQLTIDHSCYLYPNFSPTAALASAKSIGTISKAWLTYYRDNYDQKDVDEERLQIVEEGLAATFGLLSLRQPELEDWHRQVIKDDIETIITVFDQTANNPPDDLDIRCNLDWLSEKHDGKSYKKDVAFHQPDDGEVTLLANRKRMTWLWSEIHQRWLRGLPKRELCQAHLGFAEKSKGNTRSYVQICPAAIERANQHSELRQLRDQPEGVEFPRRSLDDVGETVASLLFHELTHTNAKTRDETYVDQNGKTITAYRLARVKGLANRAQGEARQDGKVVQQGDPLRNADTFLYFGIGGYKVNS</sequence>
<dbReference type="Proteomes" id="UP001146351">
    <property type="component" value="Unassembled WGS sequence"/>
</dbReference>
<evidence type="ECO:0008006" key="4">
    <source>
        <dbReference type="Google" id="ProtNLM"/>
    </source>
</evidence>
<reference evidence="2" key="1">
    <citation type="submission" date="2022-11" db="EMBL/GenBank/DDBJ databases">
        <authorList>
            <person name="Petersen C."/>
        </authorList>
    </citation>
    <scope>NUCLEOTIDE SEQUENCE</scope>
    <source>
        <strain evidence="2">IBT 21917</strain>
    </source>
</reference>
<evidence type="ECO:0000313" key="2">
    <source>
        <dbReference type="EMBL" id="KAJ5173251.1"/>
    </source>
</evidence>
<evidence type="ECO:0000256" key="1">
    <source>
        <dbReference type="SAM" id="SignalP"/>
    </source>
</evidence>
<feature type="chain" id="PRO_5040819801" description="Lysine-specific metallo-endopeptidase domain-containing protein" evidence="1">
    <location>
        <begin position="24"/>
        <end position="322"/>
    </location>
</feature>
<accession>A0A9W9ID71</accession>
<evidence type="ECO:0000313" key="3">
    <source>
        <dbReference type="Proteomes" id="UP001146351"/>
    </source>
</evidence>
<organism evidence="2 3">
    <name type="scientific">Penicillium capsulatum</name>
    <dbReference type="NCBI Taxonomy" id="69766"/>
    <lineage>
        <taxon>Eukaryota</taxon>
        <taxon>Fungi</taxon>
        <taxon>Dikarya</taxon>
        <taxon>Ascomycota</taxon>
        <taxon>Pezizomycotina</taxon>
        <taxon>Eurotiomycetes</taxon>
        <taxon>Eurotiomycetidae</taxon>
        <taxon>Eurotiales</taxon>
        <taxon>Aspergillaceae</taxon>
        <taxon>Penicillium</taxon>
    </lineage>
</organism>
<feature type="signal peptide" evidence="1">
    <location>
        <begin position="1"/>
        <end position="23"/>
    </location>
</feature>
<dbReference type="EMBL" id="JAPQKO010000003">
    <property type="protein sequence ID" value="KAJ5173251.1"/>
    <property type="molecule type" value="Genomic_DNA"/>
</dbReference>
<comment type="caution">
    <text evidence="2">The sequence shown here is derived from an EMBL/GenBank/DDBJ whole genome shotgun (WGS) entry which is preliminary data.</text>
</comment>
<reference evidence="2" key="2">
    <citation type="journal article" date="2023" name="IMA Fungus">
        <title>Comparative genomic study of the Penicillium genus elucidates a diverse pangenome and 15 lateral gene transfer events.</title>
        <authorList>
            <person name="Petersen C."/>
            <person name="Sorensen T."/>
            <person name="Nielsen M.R."/>
            <person name="Sondergaard T.E."/>
            <person name="Sorensen J.L."/>
            <person name="Fitzpatrick D.A."/>
            <person name="Frisvad J.C."/>
            <person name="Nielsen K.L."/>
        </authorList>
    </citation>
    <scope>NUCLEOTIDE SEQUENCE</scope>
    <source>
        <strain evidence="2">IBT 21917</strain>
    </source>
</reference>
<keyword evidence="3" id="KW-1185">Reference proteome</keyword>
<dbReference type="Gene3D" id="3.40.390.10">
    <property type="entry name" value="Collagenase (Catalytic Domain)"/>
    <property type="match status" value="1"/>
</dbReference>
<dbReference type="GO" id="GO:0008237">
    <property type="term" value="F:metallopeptidase activity"/>
    <property type="evidence" value="ECO:0007669"/>
    <property type="project" value="InterPro"/>
</dbReference>
<proteinExistence type="predicted"/>
<dbReference type="InterPro" id="IPR024079">
    <property type="entry name" value="MetalloPept_cat_dom_sf"/>
</dbReference>
<protein>
    <recommendedName>
        <fullName evidence="4">Lysine-specific metallo-endopeptidase domain-containing protein</fullName>
    </recommendedName>
</protein>
<gene>
    <name evidence="2" type="ORF">N7492_005844</name>
</gene>
<name>A0A9W9ID71_9EURO</name>
<keyword evidence="1" id="KW-0732">Signal</keyword>